<evidence type="ECO:0000259" key="17">
    <source>
        <dbReference type="PROSITE" id="PS50885"/>
    </source>
</evidence>
<feature type="transmembrane region" description="Helical" evidence="15">
    <location>
        <begin position="307"/>
        <end position="326"/>
    </location>
</feature>
<keyword evidence="4" id="KW-1003">Cell membrane</keyword>
<keyword evidence="12" id="KW-0902">Two-component regulatory system</keyword>
<dbReference type="InterPro" id="IPR005467">
    <property type="entry name" value="His_kinase_dom"/>
</dbReference>
<feature type="domain" description="HAMP" evidence="17">
    <location>
        <begin position="327"/>
        <end position="379"/>
    </location>
</feature>
<dbReference type="SUPFAM" id="SSF55874">
    <property type="entry name" value="ATPase domain of HSP90 chaperone/DNA topoisomerase II/histidine kinase"/>
    <property type="match status" value="1"/>
</dbReference>
<evidence type="ECO:0000259" key="16">
    <source>
        <dbReference type="PROSITE" id="PS50109"/>
    </source>
</evidence>
<evidence type="ECO:0000256" key="14">
    <source>
        <dbReference type="SAM" id="MobiDB-lite"/>
    </source>
</evidence>
<dbReference type="AlphaFoldDB" id="A0A2N5N8Y8"/>
<evidence type="ECO:0000256" key="9">
    <source>
        <dbReference type="ARBA" id="ARBA00022777"/>
    </source>
</evidence>
<dbReference type="EC" id="2.7.13.3" evidence="3"/>
<dbReference type="Pfam" id="PF00672">
    <property type="entry name" value="HAMP"/>
    <property type="match status" value="1"/>
</dbReference>
<evidence type="ECO:0000256" key="11">
    <source>
        <dbReference type="ARBA" id="ARBA00022989"/>
    </source>
</evidence>
<keyword evidence="7 15" id="KW-0812">Transmembrane</keyword>
<dbReference type="InterPro" id="IPR003660">
    <property type="entry name" value="HAMP_dom"/>
</dbReference>
<dbReference type="InterPro" id="IPR050640">
    <property type="entry name" value="Bact_2-comp_sensor_kinase"/>
</dbReference>
<feature type="region of interest" description="Disordered" evidence="14">
    <location>
        <begin position="581"/>
        <end position="621"/>
    </location>
</feature>
<comment type="caution">
    <text evidence="18">The sequence shown here is derived from an EMBL/GenBank/DDBJ whole genome shotgun (WGS) entry which is preliminary data.</text>
</comment>
<dbReference type="Pfam" id="PF02518">
    <property type="entry name" value="HATPase_c"/>
    <property type="match status" value="1"/>
</dbReference>
<dbReference type="PANTHER" id="PTHR34220">
    <property type="entry name" value="SENSOR HISTIDINE KINASE YPDA"/>
    <property type="match status" value="1"/>
</dbReference>
<accession>A0A2N5N8Y8</accession>
<keyword evidence="13 15" id="KW-0472">Membrane</keyword>
<dbReference type="GO" id="GO:0000155">
    <property type="term" value="F:phosphorelay sensor kinase activity"/>
    <property type="evidence" value="ECO:0007669"/>
    <property type="project" value="InterPro"/>
</dbReference>
<dbReference type="GO" id="GO:0005886">
    <property type="term" value="C:plasma membrane"/>
    <property type="evidence" value="ECO:0007669"/>
    <property type="project" value="UniProtKB-SubCell"/>
</dbReference>
<protein>
    <recommendedName>
        <fullName evidence="3">histidine kinase</fullName>
        <ecNumber evidence="3">2.7.13.3</ecNumber>
    </recommendedName>
</protein>
<keyword evidence="5" id="KW-0597">Phosphoprotein</keyword>
<keyword evidence="11 15" id="KW-1133">Transmembrane helix</keyword>
<dbReference type="PROSITE" id="PS50885">
    <property type="entry name" value="HAMP"/>
    <property type="match status" value="1"/>
</dbReference>
<evidence type="ECO:0000256" key="15">
    <source>
        <dbReference type="SAM" id="Phobius"/>
    </source>
</evidence>
<dbReference type="Proteomes" id="UP000234789">
    <property type="component" value="Unassembled WGS sequence"/>
</dbReference>
<evidence type="ECO:0000313" key="18">
    <source>
        <dbReference type="EMBL" id="PLT46760.1"/>
    </source>
</evidence>
<name>A0A2N5N8Y8_9BACL</name>
<evidence type="ECO:0000256" key="7">
    <source>
        <dbReference type="ARBA" id="ARBA00022692"/>
    </source>
</evidence>
<proteinExistence type="predicted"/>
<evidence type="ECO:0000256" key="5">
    <source>
        <dbReference type="ARBA" id="ARBA00022553"/>
    </source>
</evidence>
<dbReference type="InterPro" id="IPR003594">
    <property type="entry name" value="HATPase_dom"/>
</dbReference>
<evidence type="ECO:0000256" key="13">
    <source>
        <dbReference type="ARBA" id="ARBA00023136"/>
    </source>
</evidence>
<organism evidence="18 19">
    <name type="scientific">Paenibacillus pasadenensis</name>
    <dbReference type="NCBI Taxonomy" id="217090"/>
    <lineage>
        <taxon>Bacteria</taxon>
        <taxon>Bacillati</taxon>
        <taxon>Bacillota</taxon>
        <taxon>Bacilli</taxon>
        <taxon>Bacillales</taxon>
        <taxon>Paenibacillaceae</taxon>
        <taxon>Paenibacillus</taxon>
    </lineage>
</organism>
<keyword evidence="8" id="KW-0547">Nucleotide-binding</keyword>
<dbReference type="SMART" id="SM00304">
    <property type="entry name" value="HAMP"/>
    <property type="match status" value="1"/>
</dbReference>
<evidence type="ECO:0000256" key="8">
    <source>
        <dbReference type="ARBA" id="ARBA00022741"/>
    </source>
</evidence>
<keyword evidence="6 18" id="KW-0808">Transferase</keyword>
<dbReference type="Gene3D" id="3.30.565.10">
    <property type="entry name" value="Histidine kinase-like ATPase, C-terminal domain"/>
    <property type="match status" value="1"/>
</dbReference>
<dbReference type="PROSITE" id="PS50109">
    <property type="entry name" value="HIS_KIN"/>
    <property type="match status" value="1"/>
</dbReference>
<keyword evidence="10" id="KW-0067">ATP-binding</keyword>
<dbReference type="SUPFAM" id="SSF158472">
    <property type="entry name" value="HAMP domain-like"/>
    <property type="match status" value="1"/>
</dbReference>
<dbReference type="PANTHER" id="PTHR34220:SF11">
    <property type="entry name" value="SENSOR PROTEIN KINASE HPTS"/>
    <property type="match status" value="1"/>
</dbReference>
<feature type="domain" description="Histidine kinase" evidence="16">
    <location>
        <begin position="489"/>
        <end position="599"/>
    </location>
</feature>
<evidence type="ECO:0000256" key="1">
    <source>
        <dbReference type="ARBA" id="ARBA00000085"/>
    </source>
</evidence>
<comment type="catalytic activity">
    <reaction evidence="1">
        <text>ATP + protein L-histidine = ADP + protein N-phospho-L-histidine.</text>
        <dbReference type="EC" id="2.7.13.3"/>
    </reaction>
</comment>
<evidence type="ECO:0000256" key="10">
    <source>
        <dbReference type="ARBA" id="ARBA00022840"/>
    </source>
</evidence>
<reference evidence="18 19" key="1">
    <citation type="submission" date="2017-05" db="EMBL/GenBank/DDBJ databases">
        <title>Functional genome analysis of Paenibacillus pasadenensis strain R16: insights on endophytic life style and antifungal activity.</title>
        <authorList>
            <person name="Passera A."/>
            <person name="Marcolungo L."/>
            <person name="Casati P."/>
            <person name="Brasca M."/>
            <person name="Quaglino F."/>
            <person name="Delledonne M."/>
        </authorList>
    </citation>
    <scope>NUCLEOTIDE SEQUENCE [LARGE SCALE GENOMIC DNA]</scope>
    <source>
        <strain evidence="18 19">R16</strain>
    </source>
</reference>
<dbReference type="SMART" id="SM00387">
    <property type="entry name" value="HATPase_c"/>
    <property type="match status" value="1"/>
</dbReference>
<dbReference type="EMBL" id="NFEZ01000003">
    <property type="protein sequence ID" value="PLT46760.1"/>
    <property type="molecule type" value="Genomic_DNA"/>
</dbReference>
<dbReference type="CDD" id="cd06225">
    <property type="entry name" value="HAMP"/>
    <property type="match status" value="1"/>
</dbReference>
<dbReference type="Gene3D" id="6.10.340.10">
    <property type="match status" value="1"/>
</dbReference>
<comment type="subcellular location">
    <subcellularLocation>
        <location evidence="2">Cell membrane</location>
        <topology evidence="2">Multi-pass membrane protein</topology>
    </subcellularLocation>
</comment>
<evidence type="ECO:0000256" key="4">
    <source>
        <dbReference type="ARBA" id="ARBA00022475"/>
    </source>
</evidence>
<dbReference type="InterPro" id="IPR036890">
    <property type="entry name" value="HATPase_C_sf"/>
</dbReference>
<evidence type="ECO:0000313" key="19">
    <source>
        <dbReference type="Proteomes" id="UP000234789"/>
    </source>
</evidence>
<sequence length="621" mass="68489">MKGGFGRLPGFRSIRGKLMAAVVVCVLAPALLTLLLFSSLAEDAVQRQAIANAENAMKLTGASIETQLGDMLTIANHIQLNPDMTGYFKRYVRFGSEQPDPVGKFAAGSRILQQLESLSAVGDRSYISILLTDGTVFTNYSTDEFHPRRFREEAWFGELQSFIGLQSYWIPTSPTVFLYEKKNSPYQLSVARTLRLDDSTIYGYVVVTTMESRLRVQFEKVAQERRVLLVDEEGTVLSGPELSDIGSAQLARVRPADAGVPASVVVREDGGKRLVTEMRLGINGWSLVSVQPYKEAIANISQIFNRVFLAQLLLFVAMLALLVGIIRRLTYPLVHLGKAASAVQRGNLEMRTGVRGPDEIGRLGILFDQMLDRVQDMIREISAGQARKRLAELAMLQAQINPHFLFNVLNSIRMKVLRSGDADSAKMISSLSRLLRMTISREEAAITLHEEIELLRHYVELMNLRQKEGADLVLDIDADAFLVPVPRFILQPLVENALLHGLSRSGGTVRVEARLEAGGARLLLRVEDDGAGMDEPSLEGLRRRLEEPRPQEASAAEASIGLSNVGERMRLMYGEGFAIEADSSPGRGTSVTMRVPLPAARPAEGTIAAKRQMTKGEREDG</sequence>
<dbReference type="Pfam" id="PF06580">
    <property type="entry name" value="His_kinase"/>
    <property type="match status" value="1"/>
</dbReference>
<dbReference type="GO" id="GO:0005524">
    <property type="term" value="F:ATP binding"/>
    <property type="evidence" value="ECO:0007669"/>
    <property type="project" value="UniProtKB-KW"/>
</dbReference>
<evidence type="ECO:0000256" key="12">
    <source>
        <dbReference type="ARBA" id="ARBA00023012"/>
    </source>
</evidence>
<keyword evidence="19" id="KW-1185">Reference proteome</keyword>
<evidence type="ECO:0000256" key="3">
    <source>
        <dbReference type="ARBA" id="ARBA00012438"/>
    </source>
</evidence>
<dbReference type="InterPro" id="IPR010559">
    <property type="entry name" value="Sig_transdc_His_kin_internal"/>
</dbReference>
<dbReference type="RefSeq" id="WP_244912720.1">
    <property type="nucleotide sequence ID" value="NZ_NFEZ01000003.1"/>
</dbReference>
<evidence type="ECO:0000256" key="2">
    <source>
        <dbReference type="ARBA" id="ARBA00004651"/>
    </source>
</evidence>
<evidence type="ECO:0000256" key="6">
    <source>
        <dbReference type="ARBA" id="ARBA00022679"/>
    </source>
</evidence>
<dbReference type="Pfam" id="PF02743">
    <property type="entry name" value="dCache_1"/>
    <property type="match status" value="1"/>
</dbReference>
<keyword evidence="9 18" id="KW-0418">Kinase</keyword>
<gene>
    <name evidence="18" type="ORF">B8V81_0984</name>
</gene>
<dbReference type="InterPro" id="IPR033479">
    <property type="entry name" value="dCache_1"/>
</dbReference>